<evidence type="ECO:0000313" key="4">
    <source>
        <dbReference type="EMBL" id="RLN69137.1"/>
    </source>
</evidence>
<dbReference type="SUPFAM" id="SSF54928">
    <property type="entry name" value="RNA-binding domain, RBD"/>
    <property type="match status" value="1"/>
</dbReference>
<accession>A0A3F2S2M6</accession>
<dbReference type="InterPro" id="IPR035979">
    <property type="entry name" value="RBD_domain_sf"/>
</dbReference>
<evidence type="ECO:0000313" key="6">
    <source>
        <dbReference type="Proteomes" id="UP000277300"/>
    </source>
</evidence>
<dbReference type="PROSITE" id="PS50102">
    <property type="entry name" value="RRM"/>
    <property type="match status" value="1"/>
</dbReference>
<dbReference type="CDD" id="cd00590">
    <property type="entry name" value="RRM_SF"/>
    <property type="match status" value="1"/>
</dbReference>
<dbReference type="InterPro" id="IPR012677">
    <property type="entry name" value="Nucleotide-bd_a/b_plait_sf"/>
</dbReference>
<dbReference type="InterPro" id="IPR000504">
    <property type="entry name" value="RRM_dom"/>
</dbReference>
<evidence type="ECO:0000313" key="5">
    <source>
        <dbReference type="EMBL" id="RLN71521.1"/>
    </source>
</evidence>
<dbReference type="OrthoDB" id="439808at2759"/>
<feature type="region of interest" description="Disordered" evidence="2">
    <location>
        <begin position="1"/>
        <end position="39"/>
    </location>
</feature>
<dbReference type="Proteomes" id="UP000284657">
    <property type="component" value="Unassembled WGS sequence"/>
</dbReference>
<evidence type="ECO:0000256" key="1">
    <source>
        <dbReference type="PROSITE-ProRule" id="PRU00176"/>
    </source>
</evidence>
<gene>
    <name evidence="5" type="ORF">BBJ29_000723</name>
    <name evidence="4" type="ORF">BBP00_00000609</name>
</gene>
<dbReference type="Gene3D" id="3.30.70.330">
    <property type="match status" value="1"/>
</dbReference>
<dbReference type="EMBL" id="MBDO02000007">
    <property type="protein sequence ID" value="RLN69137.1"/>
    <property type="molecule type" value="Genomic_DNA"/>
</dbReference>
<dbReference type="AlphaFoldDB" id="A0A3F2S2M6"/>
<protein>
    <recommendedName>
        <fullName evidence="3">RRM domain-containing protein</fullName>
    </recommendedName>
</protein>
<dbReference type="GO" id="GO:0003723">
    <property type="term" value="F:RNA binding"/>
    <property type="evidence" value="ECO:0007669"/>
    <property type="project" value="UniProtKB-UniRule"/>
</dbReference>
<evidence type="ECO:0000259" key="3">
    <source>
        <dbReference type="PROSITE" id="PS50102"/>
    </source>
</evidence>
<reference evidence="6 7" key="1">
    <citation type="submission" date="2018-07" db="EMBL/GenBank/DDBJ databases">
        <title>Genome sequencing of oomycete isolates from Chile give support for New Zealand origin for Phytophthora kernoviae and make available the first Nothophytophthora sp. genome.</title>
        <authorList>
            <person name="Studholme D.J."/>
            <person name="Sanfuentes E."/>
            <person name="Panda P."/>
            <person name="Hill R."/>
            <person name="Sambles C."/>
            <person name="Grant M."/>
            <person name="Williams N.M."/>
            <person name="Mcdougal R.L."/>
        </authorList>
    </citation>
    <scope>NUCLEOTIDE SEQUENCE [LARGE SCALE GENOMIC DNA]</scope>
    <source>
        <strain evidence="4">Chile6</strain>
        <strain evidence="5">Chile7</strain>
    </source>
</reference>
<name>A0A3F2S2M6_9STRA</name>
<feature type="domain" description="RRM" evidence="3">
    <location>
        <begin position="43"/>
        <end position="120"/>
    </location>
</feature>
<organism evidence="4 6">
    <name type="scientific">Phytophthora kernoviae</name>
    <dbReference type="NCBI Taxonomy" id="325452"/>
    <lineage>
        <taxon>Eukaryota</taxon>
        <taxon>Sar</taxon>
        <taxon>Stramenopiles</taxon>
        <taxon>Oomycota</taxon>
        <taxon>Peronosporomycetes</taxon>
        <taxon>Peronosporales</taxon>
        <taxon>Peronosporaceae</taxon>
        <taxon>Phytophthora</taxon>
    </lineage>
</organism>
<evidence type="ECO:0000313" key="7">
    <source>
        <dbReference type="Proteomes" id="UP000284657"/>
    </source>
</evidence>
<evidence type="ECO:0000256" key="2">
    <source>
        <dbReference type="SAM" id="MobiDB-lite"/>
    </source>
</evidence>
<dbReference type="SMART" id="SM00360">
    <property type="entry name" value="RRM"/>
    <property type="match status" value="1"/>
</dbReference>
<dbReference type="PANTHER" id="PTHR48034">
    <property type="entry name" value="TRANSFORMER-2 SEX-DETERMINING PROTEIN-RELATED"/>
    <property type="match status" value="1"/>
</dbReference>
<keyword evidence="1" id="KW-0694">RNA-binding</keyword>
<proteinExistence type="predicted"/>
<dbReference type="Pfam" id="PF00076">
    <property type="entry name" value="RRM_1"/>
    <property type="match status" value="1"/>
</dbReference>
<dbReference type="Proteomes" id="UP000277300">
    <property type="component" value="Unassembled WGS sequence"/>
</dbReference>
<dbReference type="InterPro" id="IPR050441">
    <property type="entry name" value="RBM"/>
</dbReference>
<dbReference type="EMBL" id="MBAD02000071">
    <property type="protein sequence ID" value="RLN71521.1"/>
    <property type="molecule type" value="Genomic_DNA"/>
</dbReference>
<comment type="caution">
    <text evidence="4">The sequence shown here is derived from an EMBL/GenBank/DDBJ whole genome shotgun (WGS) entry which is preliminary data.</text>
</comment>
<feature type="compositionally biased region" description="Basic and acidic residues" evidence="2">
    <location>
        <begin position="12"/>
        <end position="25"/>
    </location>
</feature>
<sequence>MDPAGDDNAAQRSEELADVSVKKEPPSPAPTSAANGPRPSELSRLFIVCGRDRNVDELRSLFSTCGHIKHLHLALDRSKKSRGFAFLQYEDPVNAAAAIEKLDEMKLDDGHILKMGTDKKTTEELTRECQESANGQVHQLQHCR</sequence>